<dbReference type="InterPro" id="IPR023398">
    <property type="entry name" value="TIF_eIF4e-like"/>
</dbReference>
<dbReference type="PANTHER" id="PTHR31977:SF1">
    <property type="entry name" value="UPF0696 PROTEIN C11ORF68"/>
    <property type="match status" value="1"/>
</dbReference>
<name>A0A8T1TF86_CHESE</name>
<dbReference type="AlphaFoldDB" id="A0A8T1TF86"/>
<comment type="caution">
    <text evidence="2">The sequence shown here is derived from an EMBL/GenBank/DDBJ whole genome shotgun (WGS) entry which is preliminary data.</text>
</comment>
<evidence type="ECO:0000313" key="3">
    <source>
        <dbReference type="Proteomes" id="UP000765507"/>
    </source>
</evidence>
<dbReference type="SUPFAM" id="SSF55418">
    <property type="entry name" value="eIF4e-like"/>
    <property type="match status" value="1"/>
</dbReference>
<gene>
    <name evidence="2" type="ORF">G0U57_001575</name>
</gene>
<evidence type="ECO:0000313" key="2">
    <source>
        <dbReference type="EMBL" id="KAG6939475.1"/>
    </source>
</evidence>
<dbReference type="PANTHER" id="PTHR31977">
    <property type="entry name" value="UPF0696 PROTEIN C11ORF68"/>
    <property type="match status" value="1"/>
</dbReference>
<keyword evidence="3" id="KW-1185">Reference proteome</keyword>
<dbReference type="Proteomes" id="UP000765507">
    <property type="component" value="Unassembled WGS sequence"/>
</dbReference>
<feature type="non-terminal residue" evidence="2">
    <location>
        <position position="1"/>
    </location>
</feature>
<sequence>PRFPIRVRPRPRPRGRYPRVRRSWGAAVWGRSGAERGKGPESRSSIFVGHVQQAACQALPHRSSVGFPGGLYISVACSKPLIAHPAFGYPSCIVFTSPAAHEQFHPSTGQRAMSDQDDGDVGKGGAFSAEHLAAESMAADMDPWVVFDARKTPRAEFEEWLQTYQPSRVSRFGDPERRTEPVGWIAIYGPNYCPETGDVVGLQEAWERLQISGRHVTFDTIRELALNHCVLTGKWLMHLDTGFKVDHAWSGIARSVLEGRFGVAKVSPCYPNSDRKHVICIYTDDFTNEEKVMDADGAIRGTGVKCLLSYKPDVYTYLGIYRDNRWRLCPTIYESKFDLECIPRRSRIINKVSNTEVT</sequence>
<dbReference type="Gene3D" id="3.30.760.10">
    <property type="entry name" value="RNA Cap, Translation Initiation Factor Eif4e"/>
    <property type="match status" value="1"/>
</dbReference>
<dbReference type="InterPro" id="IPR015034">
    <property type="entry name" value="Bles03"/>
</dbReference>
<evidence type="ECO:0000256" key="1">
    <source>
        <dbReference type="ARBA" id="ARBA00010568"/>
    </source>
</evidence>
<organism evidence="2 3">
    <name type="scientific">Chelydra serpentina</name>
    <name type="common">Snapping turtle</name>
    <name type="synonym">Testudo serpentina</name>
    <dbReference type="NCBI Taxonomy" id="8475"/>
    <lineage>
        <taxon>Eukaryota</taxon>
        <taxon>Metazoa</taxon>
        <taxon>Chordata</taxon>
        <taxon>Craniata</taxon>
        <taxon>Vertebrata</taxon>
        <taxon>Euteleostomi</taxon>
        <taxon>Archelosauria</taxon>
        <taxon>Testudinata</taxon>
        <taxon>Testudines</taxon>
        <taxon>Cryptodira</taxon>
        <taxon>Durocryptodira</taxon>
        <taxon>Americhelydia</taxon>
        <taxon>Chelydroidea</taxon>
        <taxon>Chelydridae</taxon>
        <taxon>Chelydra</taxon>
    </lineage>
</organism>
<comment type="similarity">
    <text evidence="1">Belongs to the UPF0696 family.</text>
</comment>
<protein>
    <submittedName>
        <fullName evidence="2">Uncharacterized protein</fullName>
    </submittedName>
</protein>
<dbReference type="OrthoDB" id="10067381at2759"/>
<proteinExistence type="inferred from homology"/>
<dbReference type="Pfam" id="PF08939">
    <property type="entry name" value="Bles03"/>
    <property type="match status" value="1"/>
</dbReference>
<dbReference type="EMBL" id="JAHGAV010000011">
    <property type="protein sequence ID" value="KAG6939475.1"/>
    <property type="molecule type" value="Genomic_DNA"/>
</dbReference>
<accession>A0A8T1TF86</accession>
<reference evidence="2 3" key="1">
    <citation type="journal article" date="2020" name="G3 (Bethesda)">
        <title>Draft Genome of the Common Snapping Turtle, Chelydra serpentina, a Model for Phenotypic Plasticity in Reptiles.</title>
        <authorList>
            <person name="Das D."/>
            <person name="Singh S.K."/>
            <person name="Bierstedt J."/>
            <person name="Erickson A."/>
            <person name="Galli G.L.J."/>
            <person name="Crossley D.A. 2nd"/>
            <person name="Rhen T."/>
        </authorList>
    </citation>
    <scope>NUCLEOTIDE SEQUENCE [LARGE SCALE GENOMIC DNA]</scope>
    <source>
        <strain evidence="2">KW</strain>
    </source>
</reference>